<dbReference type="Gene3D" id="2.60.40.1470">
    <property type="entry name" value="ApaG domain"/>
    <property type="match status" value="1"/>
</dbReference>
<dbReference type="EMBL" id="PKPP01000978">
    <property type="protein sequence ID" value="PWA86831.1"/>
    <property type="molecule type" value="Genomic_DNA"/>
</dbReference>
<dbReference type="InterPro" id="IPR007474">
    <property type="entry name" value="ApaG_domain"/>
</dbReference>
<dbReference type="OrthoDB" id="1923994at2759"/>
<dbReference type="Gene3D" id="1.10.600.10">
    <property type="entry name" value="Farnesyl Diphosphate Synthase"/>
    <property type="match status" value="1"/>
</dbReference>
<evidence type="ECO:0000256" key="3">
    <source>
        <dbReference type="ARBA" id="ARBA00022842"/>
    </source>
</evidence>
<evidence type="ECO:0000259" key="4">
    <source>
        <dbReference type="PROSITE" id="PS51087"/>
    </source>
</evidence>
<gene>
    <name evidence="5" type="ORF">CTI12_AA137060</name>
</gene>
<name>A0A2U1PM48_ARTAN</name>
<dbReference type="Proteomes" id="UP000245207">
    <property type="component" value="Unassembled WGS sequence"/>
</dbReference>
<accession>A0A2U1PM48</accession>
<comment type="caution">
    <text evidence="5">The sequence shown here is derived from an EMBL/GenBank/DDBJ whole genome shotgun (WGS) entry which is preliminary data.</text>
</comment>
<keyword evidence="3" id="KW-0460">Magnesium</keyword>
<proteinExistence type="predicted"/>
<sequence>MAAAHISISRINLSHRAISPSISAKRRYTTFARVAQNQSYWESIQSDIDSHLKKAIPIREPLTVFEPMHHLTFSPPRTSASALCVAACELVGGNRADAIVAASAIHLMHADIYVHDNMLLTDRVEPRPTIPHKFEPQIELMTGDGIMPFGFELLAGSIDPASNNADKILRVIIEISRAIGSEAMVSDQDYEANIDQSSGQQIHRLHESGAACGAILGGGNEEEIERLKKFGLYAGKIQGLLNKMGKNEEGKIELIEKWRALALKELEHFDSKKIEEISTIVTGDSLKFSHVDRPVQLLKRHWIITNANEKSEDVWGIGVIGEQPVILPNNSFEYSSACPLTTPSGRMEGDFEMKHIDKVGSKTFNVAVAPFSLSTFGDSTDNI</sequence>
<feature type="domain" description="ApaG" evidence="4">
    <location>
        <begin position="246"/>
        <end position="380"/>
    </location>
</feature>
<keyword evidence="2" id="KW-0479">Metal-binding</keyword>
<evidence type="ECO:0000313" key="5">
    <source>
        <dbReference type="EMBL" id="PWA86831.1"/>
    </source>
</evidence>
<dbReference type="STRING" id="35608.A0A2U1PM48"/>
<dbReference type="PANTHER" id="PTHR43281">
    <property type="entry name" value="FARNESYL DIPHOSPHATE SYNTHASE"/>
    <property type="match status" value="1"/>
</dbReference>
<organism evidence="5 6">
    <name type="scientific">Artemisia annua</name>
    <name type="common">Sweet wormwood</name>
    <dbReference type="NCBI Taxonomy" id="35608"/>
    <lineage>
        <taxon>Eukaryota</taxon>
        <taxon>Viridiplantae</taxon>
        <taxon>Streptophyta</taxon>
        <taxon>Embryophyta</taxon>
        <taxon>Tracheophyta</taxon>
        <taxon>Spermatophyta</taxon>
        <taxon>Magnoliopsida</taxon>
        <taxon>eudicotyledons</taxon>
        <taxon>Gunneridae</taxon>
        <taxon>Pentapetalae</taxon>
        <taxon>asterids</taxon>
        <taxon>campanulids</taxon>
        <taxon>Asterales</taxon>
        <taxon>Asteraceae</taxon>
        <taxon>Asteroideae</taxon>
        <taxon>Anthemideae</taxon>
        <taxon>Artemisiinae</taxon>
        <taxon>Artemisia</taxon>
    </lineage>
</organism>
<dbReference type="SUPFAM" id="SSF48576">
    <property type="entry name" value="Terpenoid synthases"/>
    <property type="match status" value="1"/>
</dbReference>
<dbReference type="PANTHER" id="PTHR43281:SF6">
    <property type="entry name" value="HETERODIMERIC GERANYLGERANYL PYROPHOSPHATE SYNTHASE SMALL SUBUNIT, CHLOROPLASTIC-LIKE"/>
    <property type="match status" value="1"/>
</dbReference>
<comment type="cofactor">
    <cofactor evidence="1">
        <name>Mg(2+)</name>
        <dbReference type="ChEBI" id="CHEBI:18420"/>
    </cofactor>
</comment>
<evidence type="ECO:0000313" key="6">
    <source>
        <dbReference type="Proteomes" id="UP000245207"/>
    </source>
</evidence>
<dbReference type="AlphaFoldDB" id="A0A2U1PM48"/>
<dbReference type="InterPro" id="IPR008949">
    <property type="entry name" value="Isoprenoid_synthase_dom_sf"/>
</dbReference>
<dbReference type="InterPro" id="IPR036767">
    <property type="entry name" value="ApaG_sf"/>
</dbReference>
<dbReference type="GO" id="GO:0046872">
    <property type="term" value="F:metal ion binding"/>
    <property type="evidence" value="ECO:0007669"/>
    <property type="project" value="UniProtKB-KW"/>
</dbReference>
<evidence type="ECO:0000256" key="1">
    <source>
        <dbReference type="ARBA" id="ARBA00001946"/>
    </source>
</evidence>
<reference evidence="5 6" key="1">
    <citation type="journal article" date="2018" name="Mol. Plant">
        <title>The genome of Artemisia annua provides insight into the evolution of Asteraceae family and artemisinin biosynthesis.</title>
        <authorList>
            <person name="Shen Q."/>
            <person name="Zhang L."/>
            <person name="Liao Z."/>
            <person name="Wang S."/>
            <person name="Yan T."/>
            <person name="Shi P."/>
            <person name="Liu M."/>
            <person name="Fu X."/>
            <person name="Pan Q."/>
            <person name="Wang Y."/>
            <person name="Lv Z."/>
            <person name="Lu X."/>
            <person name="Zhang F."/>
            <person name="Jiang W."/>
            <person name="Ma Y."/>
            <person name="Chen M."/>
            <person name="Hao X."/>
            <person name="Li L."/>
            <person name="Tang Y."/>
            <person name="Lv G."/>
            <person name="Zhou Y."/>
            <person name="Sun X."/>
            <person name="Brodelius P.E."/>
            <person name="Rose J.K.C."/>
            <person name="Tang K."/>
        </authorList>
    </citation>
    <scope>NUCLEOTIDE SEQUENCE [LARGE SCALE GENOMIC DNA]</scope>
    <source>
        <strain evidence="6">cv. Huhao1</strain>
        <tissue evidence="5">Leaf</tissue>
    </source>
</reference>
<dbReference type="Pfam" id="PF04379">
    <property type="entry name" value="DUF525"/>
    <property type="match status" value="1"/>
</dbReference>
<evidence type="ECO:0000256" key="2">
    <source>
        <dbReference type="ARBA" id="ARBA00022723"/>
    </source>
</evidence>
<protein>
    <submittedName>
        <fullName evidence="5">Isoprenoid synthase domain, Polyprenyl synthetase-related protein</fullName>
    </submittedName>
</protein>
<keyword evidence="6" id="KW-1185">Reference proteome</keyword>
<dbReference type="PROSITE" id="PS51087">
    <property type="entry name" value="APAG"/>
    <property type="match status" value="1"/>
</dbReference>
<dbReference type="SUPFAM" id="SSF110069">
    <property type="entry name" value="ApaG-like"/>
    <property type="match status" value="1"/>
</dbReference>
<dbReference type="GO" id="GO:0004659">
    <property type="term" value="F:prenyltransferase activity"/>
    <property type="evidence" value="ECO:0007669"/>
    <property type="project" value="TreeGrafter"/>
</dbReference>